<reference evidence="8 9" key="1">
    <citation type="submission" date="2018-10" db="EMBL/GenBank/DDBJ databases">
        <title>Genomic Encyclopedia of Archaeal and Bacterial Type Strains, Phase II (KMG-II): from individual species to whole genera.</title>
        <authorList>
            <person name="Goeker M."/>
        </authorList>
    </citation>
    <scope>NUCLEOTIDE SEQUENCE [LARGE SCALE GENOMIC DNA]</scope>
    <source>
        <strain evidence="8 9">DSM 15094</strain>
    </source>
</reference>
<dbReference type="AlphaFoldDB" id="A0A495S0A5"/>
<comment type="caution">
    <text evidence="8">The sequence shown here is derived from an EMBL/GenBank/DDBJ whole genome shotgun (WGS) entry which is preliminary data.</text>
</comment>
<dbReference type="InterPro" id="IPR050226">
    <property type="entry name" value="NagZ_Beta-hexosaminidase"/>
</dbReference>
<dbReference type="InterPro" id="IPR001466">
    <property type="entry name" value="Beta-lactam-related"/>
</dbReference>
<dbReference type="InterPro" id="IPR012338">
    <property type="entry name" value="Beta-lactam/transpept-like"/>
</dbReference>
<dbReference type="SUPFAM" id="SSF56601">
    <property type="entry name" value="beta-lactamase/transpeptidase-like"/>
    <property type="match status" value="1"/>
</dbReference>
<dbReference type="EMBL" id="RBXA01000003">
    <property type="protein sequence ID" value="RKS92598.1"/>
    <property type="molecule type" value="Genomic_DNA"/>
</dbReference>
<gene>
    <name evidence="8" type="ORF">BC952_2504</name>
</gene>
<evidence type="ECO:0000259" key="6">
    <source>
        <dbReference type="Pfam" id="PF00144"/>
    </source>
</evidence>
<keyword evidence="4 8" id="KW-0378">Hydrolase</keyword>
<dbReference type="EC" id="3.2.1.52" evidence="3"/>
<dbReference type="Pfam" id="PF00144">
    <property type="entry name" value="Beta-lactamase"/>
    <property type="match status" value="1"/>
</dbReference>
<name>A0A495S0A5_9FLAO</name>
<evidence type="ECO:0000313" key="9">
    <source>
        <dbReference type="Proteomes" id="UP000280091"/>
    </source>
</evidence>
<dbReference type="PRINTS" id="PR00133">
    <property type="entry name" value="GLHYDRLASE3"/>
</dbReference>
<comment type="catalytic activity">
    <reaction evidence="1">
        <text>Hydrolysis of terminal non-reducing N-acetyl-D-hexosamine residues in N-acetyl-beta-D-hexosaminides.</text>
        <dbReference type="EC" id="3.2.1.52"/>
    </reaction>
</comment>
<dbReference type="Pfam" id="PF00933">
    <property type="entry name" value="Glyco_hydro_3"/>
    <property type="match status" value="1"/>
</dbReference>
<proteinExistence type="inferred from homology"/>
<sequence>MNPGKFRPSIAGIVAFFKQNSSMRKIGIKIVSFYVLIFFAASSCVGTKINKNKVIVSNVPSKKENLDSIKSSNIPTLFELSPQGNKWVDSVYDAMTLEEKFGQLFMVAAYSNKDTVHFNDIDKLIQENKIGGLIFFQGGPVRQVKLTNRFQSKSKIPLFIGSDAEWGLGMRLDSTYRYPWNMTLGAIQDMKLLEKVGVQMGGQSKRLGLQFNFAPVLDINTNPRNPIIGFRSFGEDKFKVTERAIALMKGVQSQGIFSTGKHFPGHGDTETDSHKGLPTINFSKERLSDVEFYPYKKMFHEGLSSVMVAHLNIPSLEPRPNYPSSISYNVVTNILQKELGFKGLIFTDALNMKSVSTFKLPSEINFEAFMAGNDVLLFPEDVPAAIEKFQLAYSLNLFTDERLAFSVKKILKFKFKAGLNSFKPIVTDNLYNDLNASENDALHYELYENAITVLKNTAAVLPIKNLDKQKIAYVKIGDDNNDAFVATLKKYAEITVIEDTNLDSLQVKLLPFTTVIIGYHKSDIAFRNDDLKSDELFKINFLAKNNNVILDVFAKPYSLLPITNFDDFEGLVVSYQNSTIAQIVSAELIFGAIEAKGKLPVSINTSFKVNDGLATEKLNRLGFTTPENVGMNAEILSKIDGIANKAINGKMTPGIQVLVARKGKVIYQKSFGHHTYDKTIKVQDSDIYDVASLTKILATLPNVMLQYDQQKINLETTLATMSPIFKDSNKANINFKDLLSHYAGLAAGIPFYKETMDKSKFPSEVYFRKTSEEQFSKRITDSLFIRNDFSDTIMKMIVKSKLSLKKEYKYSDLTFMILKDYLEKTTGKKLDVLIQENFYRSLGMNNSSFNPLAKFDKNRIPPTETDTYFRHQLLQGYVNDLSAALEGGVSGHAGVFSNAMDVAKIMQLYLQKGKYGNQQYFSEKTFEDFNTCYFCAAGNRRGVGFDKPQLGAEGPTCGCASMTSFGHTGYTGTMAWADPETQIVYVFLSNRTFPIAGENRLSKENIREDIQKVIYEAITD</sequence>
<evidence type="ECO:0000256" key="3">
    <source>
        <dbReference type="ARBA" id="ARBA00012663"/>
    </source>
</evidence>
<dbReference type="GO" id="GO:0009254">
    <property type="term" value="P:peptidoglycan turnover"/>
    <property type="evidence" value="ECO:0007669"/>
    <property type="project" value="TreeGrafter"/>
</dbReference>
<dbReference type="PANTHER" id="PTHR30480:SF13">
    <property type="entry name" value="BETA-HEXOSAMINIDASE"/>
    <property type="match status" value="1"/>
</dbReference>
<evidence type="ECO:0000256" key="1">
    <source>
        <dbReference type="ARBA" id="ARBA00001231"/>
    </source>
</evidence>
<dbReference type="GO" id="GO:0005975">
    <property type="term" value="P:carbohydrate metabolic process"/>
    <property type="evidence" value="ECO:0007669"/>
    <property type="project" value="InterPro"/>
</dbReference>
<dbReference type="InterPro" id="IPR001764">
    <property type="entry name" value="Glyco_hydro_3_N"/>
</dbReference>
<dbReference type="Proteomes" id="UP000280091">
    <property type="component" value="Unassembled WGS sequence"/>
</dbReference>
<dbReference type="GO" id="GO:0004563">
    <property type="term" value="F:beta-N-acetylhexosaminidase activity"/>
    <property type="evidence" value="ECO:0007669"/>
    <property type="project" value="UniProtKB-EC"/>
</dbReference>
<dbReference type="SUPFAM" id="SSF51445">
    <property type="entry name" value="(Trans)glycosidases"/>
    <property type="match status" value="1"/>
</dbReference>
<feature type="domain" description="Beta-lactamase-related" evidence="6">
    <location>
        <begin position="645"/>
        <end position="997"/>
    </location>
</feature>
<dbReference type="InterPro" id="IPR017853">
    <property type="entry name" value="GH"/>
</dbReference>
<evidence type="ECO:0000259" key="7">
    <source>
        <dbReference type="Pfam" id="PF00933"/>
    </source>
</evidence>
<dbReference type="Gene3D" id="3.40.710.10">
    <property type="entry name" value="DD-peptidase/beta-lactamase superfamily"/>
    <property type="match status" value="1"/>
</dbReference>
<feature type="domain" description="Glycoside hydrolase family 3 N-terminal" evidence="7">
    <location>
        <begin position="96"/>
        <end position="411"/>
    </location>
</feature>
<evidence type="ECO:0000256" key="5">
    <source>
        <dbReference type="ARBA" id="ARBA00023295"/>
    </source>
</evidence>
<keyword evidence="9" id="KW-1185">Reference proteome</keyword>
<organism evidence="8 9">
    <name type="scientific">Flavobacterium limicola</name>
    <dbReference type="NCBI Taxonomy" id="180441"/>
    <lineage>
        <taxon>Bacteria</taxon>
        <taxon>Pseudomonadati</taxon>
        <taxon>Bacteroidota</taxon>
        <taxon>Flavobacteriia</taxon>
        <taxon>Flavobacteriales</taxon>
        <taxon>Flavobacteriaceae</taxon>
        <taxon>Flavobacterium</taxon>
    </lineage>
</organism>
<dbReference type="InterPro" id="IPR036962">
    <property type="entry name" value="Glyco_hydro_3_N_sf"/>
</dbReference>
<evidence type="ECO:0000256" key="2">
    <source>
        <dbReference type="ARBA" id="ARBA00005336"/>
    </source>
</evidence>
<accession>A0A495S0A5</accession>
<dbReference type="Gene3D" id="3.20.20.300">
    <property type="entry name" value="Glycoside hydrolase, family 3, N-terminal domain"/>
    <property type="match status" value="1"/>
</dbReference>
<evidence type="ECO:0000313" key="8">
    <source>
        <dbReference type="EMBL" id="RKS92598.1"/>
    </source>
</evidence>
<evidence type="ECO:0000256" key="4">
    <source>
        <dbReference type="ARBA" id="ARBA00022801"/>
    </source>
</evidence>
<protein>
    <recommendedName>
        <fullName evidence="3">beta-N-acetylhexosaminidase</fullName>
        <ecNumber evidence="3">3.2.1.52</ecNumber>
    </recommendedName>
</protein>
<dbReference type="PANTHER" id="PTHR30480">
    <property type="entry name" value="BETA-HEXOSAMINIDASE-RELATED"/>
    <property type="match status" value="1"/>
</dbReference>
<keyword evidence="5" id="KW-0326">Glycosidase</keyword>
<comment type="similarity">
    <text evidence="2">Belongs to the glycosyl hydrolase 3 family.</text>
</comment>